<keyword evidence="2 4" id="KW-0488">Methylation</keyword>
<dbReference type="AlphaFoldDB" id="A0A3M6PY48"/>
<keyword evidence="4" id="KW-0963">Cytoplasm</keyword>
<dbReference type="Pfam" id="PF03462">
    <property type="entry name" value="PCRF"/>
    <property type="match status" value="1"/>
</dbReference>
<sequence>MEAERINQIAAQLEDLSARTQDLRRYLDFDAKFERLRTVNAALEDPAVWNDPKKAQELGKEKKLLDGVVLTLERLTQELADNSELFEMAREEGDDASLETIESLIDSLKPDVEELEFRRMFSQEADPLNCFIDIQAGAGGTEANDWASMLLRQYLKYAERKGFTTTIEDETPGDVAGIKSATIKVEGEYAYGLLRTESGVHRLVRKSPFDSSGGRHTSFASLFVYPEIDDSIDIQINPADVRVDTYRASGAGGQHINKTDSAVRLTHIPTGIVVQCQDGRSQHSNRDVAWQRLRSRLYDLEMRKRLEAQQKLEDTKTDVGWGHQIRSYVLDNSRIKDLRTNVEISNTQKVLDGDLDAFIEASLKQGV</sequence>
<dbReference type="GO" id="GO:0005737">
    <property type="term" value="C:cytoplasm"/>
    <property type="evidence" value="ECO:0007669"/>
    <property type="project" value="UniProtKB-SubCell"/>
</dbReference>
<protein>
    <recommendedName>
        <fullName evidence="4 5">Peptide chain release factor 2</fullName>
        <shortName evidence="4">RF-2</shortName>
    </recommendedName>
</protein>
<dbReference type="PROSITE" id="PS00745">
    <property type="entry name" value="RF_PROK_I"/>
    <property type="match status" value="1"/>
</dbReference>
<name>A0A3M6PY48_9BURK</name>
<dbReference type="InterPro" id="IPR045853">
    <property type="entry name" value="Pep_chain_release_fac_I_sf"/>
</dbReference>
<dbReference type="NCBIfam" id="TIGR00020">
    <property type="entry name" value="prfB"/>
    <property type="match status" value="1"/>
</dbReference>
<evidence type="ECO:0000256" key="1">
    <source>
        <dbReference type="ARBA" id="ARBA00010835"/>
    </source>
</evidence>
<comment type="PTM">
    <text evidence="4">Methylated by PrmC. Methylation increases the termination efficiency of RF2.</text>
</comment>
<dbReference type="SMART" id="SM00937">
    <property type="entry name" value="PCRF"/>
    <property type="match status" value="1"/>
</dbReference>
<feature type="domain" description="Prokaryotic-type class I peptide chain release factors" evidence="6">
    <location>
        <begin position="247"/>
        <end position="263"/>
    </location>
</feature>
<keyword evidence="3 4" id="KW-0648">Protein biosynthesis</keyword>
<accession>A0A3M6PY48</accession>
<evidence type="ECO:0000313" key="8">
    <source>
        <dbReference type="Proteomes" id="UP000267521"/>
    </source>
</evidence>
<dbReference type="SUPFAM" id="SSF75620">
    <property type="entry name" value="Release factor"/>
    <property type="match status" value="1"/>
</dbReference>
<dbReference type="Gene3D" id="1.20.58.410">
    <property type="entry name" value="Release factor"/>
    <property type="match status" value="1"/>
</dbReference>
<dbReference type="GO" id="GO:0016149">
    <property type="term" value="F:translation release factor activity, codon specific"/>
    <property type="evidence" value="ECO:0007669"/>
    <property type="project" value="UniProtKB-UniRule"/>
</dbReference>
<dbReference type="InterPro" id="IPR005139">
    <property type="entry name" value="PCRF"/>
</dbReference>
<dbReference type="PANTHER" id="PTHR43116">
    <property type="entry name" value="PEPTIDE CHAIN RELEASE FACTOR 2"/>
    <property type="match status" value="1"/>
</dbReference>
<dbReference type="Proteomes" id="UP000267521">
    <property type="component" value="Unassembled WGS sequence"/>
</dbReference>
<comment type="caution">
    <text evidence="7">The sequence shown here is derived from an EMBL/GenBank/DDBJ whole genome shotgun (WGS) entry which is preliminary data.</text>
</comment>
<dbReference type="Gene3D" id="3.30.160.20">
    <property type="match status" value="1"/>
</dbReference>
<gene>
    <name evidence="4 7" type="primary">prfB</name>
    <name evidence="7" type="ORF">EBQ26_11665</name>
</gene>
<dbReference type="PANTHER" id="PTHR43116:SF3">
    <property type="entry name" value="CLASS I PEPTIDE CHAIN RELEASE FACTOR"/>
    <property type="match status" value="1"/>
</dbReference>
<comment type="function">
    <text evidence="4">Peptide chain release factor 2 directs the termination of translation in response to the peptide chain termination codons UGA and UAA.</text>
</comment>
<evidence type="ECO:0000256" key="4">
    <source>
        <dbReference type="HAMAP-Rule" id="MF_00094"/>
    </source>
</evidence>
<evidence type="ECO:0000259" key="6">
    <source>
        <dbReference type="PROSITE" id="PS00745"/>
    </source>
</evidence>
<evidence type="ECO:0000256" key="5">
    <source>
        <dbReference type="NCBIfam" id="TIGR00020"/>
    </source>
</evidence>
<feature type="modified residue" description="N5-methylglutamine" evidence="4">
    <location>
        <position position="254"/>
    </location>
</feature>
<dbReference type="EMBL" id="RDQM01000019">
    <property type="protein sequence ID" value="RMW95071.1"/>
    <property type="molecule type" value="Genomic_DNA"/>
</dbReference>
<dbReference type="HAMAP" id="MF_00094">
    <property type="entry name" value="Rel_fac_2"/>
    <property type="match status" value="1"/>
</dbReference>
<evidence type="ECO:0000313" key="7">
    <source>
        <dbReference type="EMBL" id="RMW95071.1"/>
    </source>
</evidence>
<organism evidence="7 8">
    <name type="scientific">Allofranklinella schreckenbergeri</name>
    <dbReference type="NCBI Taxonomy" id="1076744"/>
    <lineage>
        <taxon>Bacteria</taxon>
        <taxon>Pseudomonadati</taxon>
        <taxon>Pseudomonadota</taxon>
        <taxon>Betaproteobacteria</taxon>
        <taxon>Burkholderiales</taxon>
        <taxon>Comamonadaceae</taxon>
        <taxon>Allofranklinella</taxon>
    </lineage>
</organism>
<evidence type="ECO:0000256" key="3">
    <source>
        <dbReference type="ARBA" id="ARBA00022917"/>
    </source>
</evidence>
<dbReference type="FunFam" id="3.30.160.20:FF:000010">
    <property type="entry name" value="Peptide chain release factor 2"/>
    <property type="match status" value="1"/>
</dbReference>
<comment type="similarity">
    <text evidence="1 4">Belongs to the prokaryotic/mitochondrial release factor family.</text>
</comment>
<evidence type="ECO:0000256" key="2">
    <source>
        <dbReference type="ARBA" id="ARBA00022481"/>
    </source>
</evidence>
<dbReference type="Pfam" id="PF00472">
    <property type="entry name" value="RF-1"/>
    <property type="match status" value="1"/>
</dbReference>
<proteinExistence type="inferred from homology"/>
<comment type="subcellular location">
    <subcellularLocation>
        <location evidence="4">Cytoplasm</location>
    </subcellularLocation>
</comment>
<reference evidence="7 8" key="1">
    <citation type="submission" date="2018-10" db="EMBL/GenBank/DDBJ databases">
        <title>Comamonadaceae CDC group NO-1 genome sequencing and assembly.</title>
        <authorList>
            <person name="Bernier A.-M."/>
            <person name="Bernard K."/>
        </authorList>
    </citation>
    <scope>NUCLEOTIDE SEQUENCE [LARGE SCALE GENOMIC DNA]</scope>
    <source>
        <strain evidence="7 8">NML970147</strain>
    </source>
</reference>
<dbReference type="InterPro" id="IPR000352">
    <property type="entry name" value="Pep_chain_release_fac_I"/>
</dbReference>
<dbReference type="InterPro" id="IPR004374">
    <property type="entry name" value="PrfB"/>
</dbReference>
<dbReference type="RefSeq" id="WP_122239348.1">
    <property type="nucleotide sequence ID" value="NZ_RDQM01000019.1"/>
</dbReference>
<dbReference type="Gene3D" id="3.30.70.1660">
    <property type="match status" value="1"/>
</dbReference>